<feature type="transmembrane region" description="Helical" evidence="1">
    <location>
        <begin position="98"/>
        <end position="118"/>
    </location>
</feature>
<keyword evidence="1" id="KW-0812">Transmembrane</keyword>
<evidence type="ECO:0000256" key="1">
    <source>
        <dbReference type="SAM" id="Phobius"/>
    </source>
</evidence>
<gene>
    <name evidence="2" type="ORF">SAMN05421853_103179</name>
</gene>
<keyword evidence="1" id="KW-0472">Membrane</keyword>
<evidence type="ECO:0000313" key="3">
    <source>
        <dbReference type="Proteomes" id="UP000243106"/>
    </source>
</evidence>
<reference evidence="3" key="1">
    <citation type="submission" date="2016-10" db="EMBL/GenBank/DDBJ databases">
        <authorList>
            <person name="Varghese N."/>
            <person name="Submissions S."/>
        </authorList>
    </citation>
    <scope>NUCLEOTIDE SEQUENCE [LARGE SCALE GENOMIC DNA]</scope>
    <source>
        <strain evidence="3">JCM 10271</strain>
    </source>
</reference>
<organism evidence="2 3">
    <name type="scientific">Roseivivax halotolerans</name>
    <dbReference type="NCBI Taxonomy" id="93684"/>
    <lineage>
        <taxon>Bacteria</taxon>
        <taxon>Pseudomonadati</taxon>
        <taxon>Pseudomonadota</taxon>
        <taxon>Alphaproteobacteria</taxon>
        <taxon>Rhodobacterales</taxon>
        <taxon>Roseobacteraceae</taxon>
        <taxon>Roseivivax</taxon>
    </lineage>
</organism>
<feature type="transmembrane region" description="Helical" evidence="1">
    <location>
        <begin position="62"/>
        <end position="92"/>
    </location>
</feature>
<sequence length="168" mass="18595">MEVIDLRSFSNLWFWIALAVMWSTASHWVLGVPYDMVGRAARMGGESEADLEDMVRINVNRLLYIAAEAGLWITAIGTFMLAALCVAGFWFGVEFAQALFLLGFPMSLVGLLSLRSAHVIRARSLSGPDLRRRLTRHRIGVQAIGMVAIFITALWGMYQNMVVGPFGG</sequence>
<evidence type="ECO:0008006" key="4">
    <source>
        <dbReference type="Google" id="ProtNLM"/>
    </source>
</evidence>
<evidence type="ECO:0000313" key="2">
    <source>
        <dbReference type="EMBL" id="SFQ27634.1"/>
    </source>
</evidence>
<proteinExistence type="predicted"/>
<feature type="transmembrane region" description="Helical" evidence="1">
    <location>
        <begin position="12"/>
        <end position="34"/>
    </location>
</feature>
<protein>
    <recommendedName>
        <fullName evidence="4">Component of SufBCD complex</fullName>
    </recommendedName>
</protein>
<dbReference type="Proteomes" id="UP000243106">
    <property type="component" value="Unassembled WGS sequence"/>
</dbReference>
<dbReference type="STRING" id="93684.SAMN05421853_103179"/>
<keyword evidence="3" id="KW-1185">Reference proteome</keyword>
<name>A0A1I5X6R8_9RHOB</name>
<dbReference type="AlphaFoldDB" id="A0A1I5X6R8"/>
<dbReference type="EMBL" id="FOXV01000003">
    <property type="protein sequence ID" value="SFQ27634.1"/>
    <property type="molecule type" value="Genomic_DNA"/>
</dbReference>
<accession>A0A1I5X6R8</accession>
<keyword evidence="1" id="KW-1133">Transmembrane helix</keyword>
<feature type="transmembrane region" description="Helical" evidence="1">
    <location>
        <begin position="139"/>
        <end position="158"/>
    </location>
</feature>